<keyword evidence="5 10" id="KW-0812">Transmembrane</keyword>
<evidence type="ECO:0000313" key="12">
    <source>
        <dbReference type="Proteomes" id="UP000198778"/>
    </source>
</evidence>
<evidence type="ECO:0000256" key="10">
    <source>
        <dbReference type="RuleBase" id="RU362071"/>
    </source>
</evidence>
<protein>
    <recommendedName>
        <fullName evidence="3 9">Flagellar biosynthetic protein FliR</fullName>
    </recommendedName>
</protein>
<dbReference type="GO" id="GO:0006605">
    <property type="term" value="P:protein targeting"/>
    <property type="evidence" value="ECO:0007669"/>
    <property type="project" value="UniProtKB-UniRule"/>
</dbReference>
<comment type="function">
    <text evidence="1 10">Role in flagellar biosynthesis.</text>
</comment>
<dbReference type="Pfam" id="PF01311">
    <property type="entry name" value="Bac_export_1"/>
    <property type="match status" value="1"/>
</dbReference>
<dbReference type="NCBIfam" id="TIGR01400">
    <property type="entry name" value="fliR"/>
    <property type="match status" value="1"/>
</dbReference>
<keyword evidence="6 10" id="KW-1133">Transmembrane helix</keyword>
<dbReference type="GO" id="GO:0044780">
    <property type="term" value="P:bacterial-type flagellum assembly"/>
    <property type="evidence" value="ECO:0007669"/>
    <property type="project" value="UniProtKB-UniRule"/>
</dbReference>
<feature type="transmembrane region" description="Helical" evidence="10">
    <location>
        <begin position="78"/>
        <end position="97"/>
    </location>
</feature>
<comment type="similarity">
    <text evidence="2 10">Belongs to the FliR/MopE/SpaR family.</text>
</comment>
<evidence type="ECO:0000256" key="7">
    <source>
        <dbReference type="ARBA" id="ARBA00023136"/>
    </source>
</evidence>
<keyword evidence="11" id="KW-0966">Cell projection</keyword>
<proteinExistence type="inferred from homology"/>
<evidence type="ECO:0000256" key="5">
    <source>
        <dbReference type="ARBA" id="ARBA00022692"/>
    </source>
</evidence>
<gene>
    <name evidence="11" type="ORF">SAMN04488053_101352</name>
</gene>
<keyword evidence="11" id="KW-0282">Flagellum</keyword>
<dbReference type="GO" id="GO:0005886">
    <property type="term" value="C:plasma membrane"/>
    <property type="evidence" value="ECO:0007669"/>
    <property type="project" value="UniProtKB-SubCell"/>
</dbReference>
<evidence type="ECO:0000256" key="3">
    <source>
        <dbReference type="ARBA" id="ARBA00021717"/>
    </source>
</evidence>
<comment type="subcellular location">
    <subcellularLocation>
        <location evidence="10">Cell membrane</location>
        <topology evidence="10">Multi-pass membrane protein</topology>
    </subcellularLocation>
    <subcellularLocation>
        <location evidence="10">Bacterial flagellum basal body</location>
    </subcellularLocation>
</comment>
<dbReference type="AlphaFoldDB" id="A0A1H0A4Q1"/>
<dbReference type="InterPro" id="IPR002010">
    <property type="entry name" value="T3SS_IM_R"/>
</dbReference>
<dbReference type="PANTHER" id="PTHR30065:SF1">
    <property type="entry name" value="SURFACE PRESENTATION OF ANTIGENS PROTEIN SPAR"/>
    <property type="match status" value="1"/>
</dbReference>
<name>A0A1H0A4Q1_9BACI</name>
<keyword evidence="11" id="KW-0969">Cilium</keyword>
<accession>A0A1H0A4Q1</accession>
<comment type="caution">
    <text evidence="10">Lacks conserved residue(s) required for the propagation of feature annotation.</text>
</comment>
<dbReference type="GO" id="GO:0009425">
    <property type="term" value="C:bacterial-type flagellum basal body"/>
    <property type="evidence" value="ECO:0007669"/>
    <property type="project" value="UniProtKB-SubCell"/>
</dbReference>
<feature type="transmembrane region" description="Helical" evidence="10">
    <location>
        <begin position="20"/>
        <end position="45"/>
    </location>
</feature>
<reference evidence="12" key="1">
    <citation type="submission" date="2016-10" db="EMBL/GenBank/DDBJ databases">
        <authorList>
            <person name="Varghese N."/>
            <person name="Submissions S."/>
        </authorList>
    </citation>
    <scope>NUCLEOTIDE SEQUENCE [LARGE SCALE GENOMIC DNA]</scope>
    <source>
        <strain evidence="12">CGMCC 1.10369</strain>
    </source>
</reference>
<sequence>MTWIIFFTEDWPVLEINYEFFLLILKEALIGLTVGLIATIIFYAIQIAGGLMDLKLGFLIANVVDPQTGTQSPLLGSYLYTFSLLFILAIDGHHLMIDGAFYSYQFVPIDQLYLPFGNEAVMEHVVTSFNTMFIIAFQMSMPVVGSIFLVDVALGMIARTVPQVNVFVVGLPLKIFLGLIVMFLTMAPFFMLVEYMMEVVIEAMRTLMQLYGGVG</sequence>
<dbReference type="PRINTS" id="PR00953">
    <property type="entry name" value="TYPE3IMRPROT"/>
</dbReference>
<evidence type="ECO:0000256" key="2">
    <source>
        <dbReference type="ARBA" id="ARBA00009772"/>
    </source>
</evidence>
<evidence type="ECO:0000256" key="8">
    <source>
        <dbReference type="ARBA" id="ARBA00023143"/>
    </source>
</evidence>
<organism evidence="11 12">
    <name type="scientific">Alkalicoccus daliensis</name>
    <dbReference type="NCBI Taxonomy" id="745820"/>
    <lineage>
        <taxon>Bacteria</taxon>
        <taxon>Bacillati</taxon>
        <taxon>Bacillota</taxon>
        <taxon>Bacilli</taxon>
        <taxon>Bacillales</taxon>
        <taxon>Bacillaceae</taxon>
        <taxon>Alkalicoccus</taxon>
    </lineage>
</organism>
<evidence type="ECO:0000256" key="9">
    <source>
        <dbReference type="NCBIfam" id="TIGR01400"/>
    </source>
</evidence>
<feature type="transmembrane region" description="Helical" evidence="10">
    <location>
        <begin position="166"/>
        <end position="190"/>
    </location>
</feature>
<evidence type="ECO:0000313" key="11">
    <source>
        <dbReference type="EMBL" id="SDN28520.1"/>
    </source>
</evidence>
<feature type="transmembrane region" description="Helical" evidence="10">
    <location>
        <begin position="132"/>
        <end position="154"/>
    </location>
</feature>
<dbReference type="PANTHER" id="PTHR30065">
    <property type="entry name" value="FLAGELLAR BIOSYNTHETIC PROTEIN FLIR"/>
    <property type="match status" value="1"/>
</dbReference>
<dbReference type="InterPro" id="IPR006303">
    <property type="entry name" value="FliR"/>
</dbReference>
<keyword evidence="7 10" id="KW-0472">Membrane</keyword>
<dbReference type="EMBL" id="FNIL01000001">
    <property type="protein sequence ID" value="SDN28520.1"/>
    <property type="molecule type" value="Genomic_DNA"/>
</dbReference>
<keyword evidence="12" id="KW-1185">Reference proteome</keyword>
<dbReference type="Proteomes" id="UP000198778">
    <property type="component" value="Unassembled WGS sequence"/>
</dbReference>
<keyword evidence="4 10" id="KW-1003">Cell membrane</keyword>
<dbReference type="STRING" id="745820.SAMN04488053_101352"/>
<evidence type="ECO:0000256" key="1">
    <source>
        <dbReference type="ARBA" id="ARBA00002578"/>
    </source>
</evidence>
<keyword evidence="8 10" id="KW-0975">Bacterial flagellum</keyword>
<evidence type="ECO:0000256" key="4">
    <source>
        <dbReference type="ARBA" id="ARBA00022475"/>
    </source>
</evidence>
<evidence type="ECO:0000256" key="6">
    <source>
        <dbReference type="ARBA" id="ARBA00022989"/>
    </source>
</evidence>